<proteinExistence type="predicted"/>
<feature type="domain" description="Beta-lactamase-related" evidence="1">
    <location>
        <begin position="12"/>
        <end position="309"/>
    </location>
</feature>
<evidence type="ECO:0000259" key="1">
    <source>
        <dbReference type="Pfam" id="PF00144"/>
    </source>
</evidence>
<dbReference type="PANTHER" id="PTHR46825:SF8">
    <property type="entry name" value="BETA-LACTAMASE-RELATED"/>
    <property type="match status" value="1"/>
</dbReference>
<dbReference type="RefSeq" id="WP_181615505.1">
    <property type="nucleotide sequence ID" value="NZ_BAABAM010000008.1"/>
</dbReference>
<protein>
    <submittedName>
        <fullName evidence="2">CubicO group peptidase (Beta-lactamase class C family)</fullName>
    </submittedName>
</protein>
<accession>A0A7W0CT07</accession>
<dbReference type="InterPro" id="IPR012338">
    <property type="entry name" value="Beta-lactam/transpept-like"/>
</dbReference>
<dbReference type="InterPro" id="IPR050491">
    <property type="entry name" value="AmpC-like"/>
</dbReference>
<gene>
    <name evidence="2" type="ORF">HNR30_008197</name>
</gene>
<dbReference type="AlphaFoldDB" id="A0A7W0CT07"/>
<dbReference type="Gene3D" id="3.40.710.10">
    <property type="entry name" value="DD-peptidase/beta-lactamase superfamily"/>
    <property type="match status" value="1"/>
</dbReference>
<dbReference type="PANTHER" id="PTHR46825">
    <property type="entry name" value="D-ALANYL-D-ALANINE-CARBOXYPEPTIDASE/ENDOPEPTIDASE AMPH"/>
    <property type="match status" value="1"/>
</dbReference>
<keyword evidence="3" id="KW-1185">Reference proteome</keyword>
<sequence>MTPIDQAASSLAKRSPGAVVTVVTDSGADHRATGQAADETALFEIGSLTKVFTSLALATAVTRGELTVDTPLNDLLPGARLDGVTLGQLATHTSGLPRLPKGLMPRAFLPMDDPYARFTRDVLLADLPRPKESRGWKYSNLGTGLLGLALAEHAGTDFEGLIRKRVTGPLGMGDTVVTPTPEQARRTVPGHNRWGRRRPYWNLAALAGAGGLRSTAADLATFVRHQLDGGAAVELTHREHVTVNPRLSMGLAWLRMTAPSGKQTLLWHNGGTGGFRSFMAIVPERRVGVIVLANSTRSADPIGMKLLRALTLDNIDA</sequence>
<dbReference type="Pfam" id="PF00144">
    <property type="entry name" value="Beta-lactamase"/>
    <property type="match status" value="1"/>
</dbReference>
<reference evidence="2 3" key="1">
    <citation type="submission" date="2020-07" db="EMBL/GenBank/DDBJ databases">
        <title>Genomic Encyclopedia of Type Strains, Phase IV (KMG-IV): sequencing the most valuable type-strain genomes for metagenomic binning, comparative biology and taxonomic classification.</title>
        <authorList>
            <person name="Goeker M."/>
        </authorList>
    </citation>
    <scope>NUCLEOTIDE SEQUENCE [LARGE SCALE GENOMIC DNA]</scope>
    <source>
        <strain evidence="2 3">DSM 45533</strain>
    </source>
</reference>
<evidence type="ECO:0000313" key="2">
    <source>
        <dbReference type="EMBL" id="MBA2896806.1"/>
    </source>
</evidence>
<dbReference type="SUPFAM" id="SSF56601">
    <property type="entry name" value="beta-lactamase/transpeptidase-like"/>
    <property type="match status" value="1"/>
</dbReference>
<organism evidence="2 3">
    <name type="scientific">Nonomuraea soli</name>
    <dbReference type="NCBI Taxonomy" id="1032476"/>
    <lineage>
        <taxon>Bacteria</taxon>
        <taxon>Bacillati</taxon>
        <taxon>Actinomycetota</taxon>
        <taxon>Actinomycetes</taxon>
        <taxon>Streptosporangiales</taxon>
        <taxon>Streptosporangiaceae</taxon>
        <taxon>Nonomuraea</taxon>
    </lineage>
</organism>
<dbReference type="EMBL" id="JACDUR010000009">
    <property type="protein sequence ID" value="MBA2896806.1"/>
    <property type="molecule type" value="Genomic_DNA"/>
</dbReference>
<dbReference type="Proteomes" id="UP000530928">
    <property type="component" value="Unassembled WGS sequence"/>
</dbReference>
<dbReference type="InterPro" id="IPR001466">
    <property type="entry name" value="Beta-lactam-related"/>
</dbReference>
<name>A0A7W0CT07_9ACTN</name>
<comment type="caution">
    <text evidence="2">The sequence shown here is derived from an EMBL/GenBank/DDBJ whole genome shotgun (WGS) entry which is preliminary data.</text>
</comment>
<evidence type="ECO:0000313" key="3">
    <source>
        <dbReference type="Proteomes" id="UP000530928"/>
    </source>
</evidence>